<protein>
    <recommendedName>
        <fullName evidence="1">C2H2-type domain-containing protein</fullName>
    </recommendedName>
</protein>
<dbReference type="Proteomes" id="UP000269134">
    <property type="component" value="Unassembled WGS sequence"/>
</dbReference>
<accession>A0ABX9UVC0</accession>
<organism evidence="2 3">
    <name type="scientific">Stutzerimonas nitrititolerans</name>
    <dbReference type="NCBI Taxonomy" id="2482751"/>
    <lineage>
        <taxon>Bacteria</taxon>
        <taxon>Pseudomonadati</taxon>
        <taxon>Pseudomonadota</taxon>
        <taxon>Gammaproteobacteria</taxon>
        <taxon>Pseudomonadales</taxon>
        <taxon>Pseudomonadaceae</taxon>
        <taxon>Stutzerimonas</taxon>
    </lineage>
</organism>
<comment type="caution">
    <text evidence="2">The sequence shown here is derived from an EMBL/GenBank/DDBJ whole genome shotgun (WGS) entry which is preliminary data.</text>
</comment>
<dbReference type="RefSeq" id="WP_122079007.1">
    <property type="nucleotide sequence ID" value="NZ_RFFL01000019.1"/>
</dbReference>
<evidence type="ECO:0000313" key="3">
    <source>
        <dbReference type="Proteomes" id="UP000269134"/>
    </source>
</evidence>
<dbReference type="PROSITE" id="PS00028">
    <property type="entry name" value="ZINC_FINGER_C2H2_1"/>
    <property type="match status" value="1"/>
</dbReference>
<proteinExistence type="predicted"/>
<name>A0ABX9UVC0_9GAMM</name>
<dbReference type="EMBL" id="RFFL01000019">
    <property type="protein sequence ID" value="RMH97308.1"/>
    <property type="molecule type" value="Genomic_DNA"/>
</dbReference>
<feature type="domain" description="C2H2-type" evidence="1">
    <location>
        <begin position="11"/>
        <end position="32"/>
    </location>
</feature>
<evidence type="ECO:0000259" key="1">
    <source>
        <dbReference type="PROSITE" id="PS00028"/>
    </source>
</evidence>
<gene>
    <name evidence="2" type="ORF">EA795_19205</name>
</gene>
<dbReference type="GeneID" id="84611166"/>
<sequence length="64" mass="7279">MPIYYPKGGRCKGCAKRLNDCSALPFHTMPVHRRDGSDVVVICTEYRQEDHAASLRADPRVRYA</sequence>
<keyword evidence="3" id="KW-1185">Reference proteome</keyword>
<dbReference type="InterPro" id="IPR013087">
    <property type="entry name" value="Znf_C2H2_type"/>
</dbReference>
<reference evidence="2 3" key="1">
    <citation type="submission" date="2018-10" db="EMBL/GenBank/DDBJ databases">
        <title>Pseudomonas sp. GL14 genome.</title>
        <authorList>
            <person name="Peng J."/>
            <person name="Liu Z.-P."/>
        </authorList>
    </citation>
    <scope>NUCLEOTIDE SEQUENCE [LARGE SCALE GENOMIC DNA]</scope>
    <source>
        <strain evidence="2 3">GL14</strain>
    </source>
</reference>
<evidence type="ECO:0000313" key="2">
    <source>
        <dbReference type="EMBL" id="RMH97308.1"/>
    </source>
</evidence>